<dbReference type="SUPFAM" id="SSF48452">
    <property type="entry name" value="TPR-like"/>
    <property type="match status" value="1"/>
</dbReference>
<dbReference type="InterPro" id="IPR051677">
    <property type="entry name" value="AfsR-DnrI-RedD_regulator"/>
</dbReference>
<dbReference type="Gene3D" id="1.10.10.10">
    <property type="entry name" value="Winged helix-like DNA-binding domain superfamily/Winged helix DNA-binding domain"/>
    <property type="match status" value="1"/>
</dbReference>
<feature type="DNA-binding region" description="OmpR/PhoB-type" evidence="5">
    <location>
        <begin position="1"/>
        <end position="88"/>
    </location>
</feature>
<dbReference type="InterPro" id="IPR016032">
    <property type="entry name" value="Sig_transdc_resp-reg_C-effctor"/>
</dbReference>
<dbReference type="EMBL" id="JAGINW010000001">
    <property type="protein sequence ID" value="MBP2320002.1"/>
    <property type="molecule type" value="Genomic_DNA"/>
</dbReference>
<dbReference type="Gene3D" id="1.25.40.10">
    <property type="entry name" value="Tetratricopeptide repeat domain"/>
    <property type="match status" value="1"/>
</dbReference>
<dbReference type="PANTHER" id="PTHR35807">
    <property type="entry name" value="TRANSCRIPTIONAL REGULATOR REDD-RELATED"/>
    <property type="match status" value="1"/>
</dbReference>
<dbReference type="Proteomes" id="UP001519332">
    <property type="component" value="Unassembled WGS sequence"/>
</dbReference>
<dbReference type="InterPro" id="IPR001867">
    <property type="entry name" value="OmpR/PhoB-type_DNA-bd"/>
</dbReference>
<dbReference type="SMART" id="SM01043">
    <property type="entry name" value="BTAD"/>
    <property type="match status" value="1"/>
</dbReference>
<dbReference type="Pfam" id="PF03704">
    <property type="entry name" value="BTAD"/>
    <property type="match status" value="1"/>
</dbReference>
<evidence type="ECO:0000313" key="8">
    <source>
        <dbReference type="Proteomes" id="UP001519332"/>
    </source>
</evidence>
<keyword evidence="4" id="KW-0804">Transcription</keyword>
<dbReference type="InterPro" id="IPR005158">
    <property type="entry name" value="BTAD"/>
</dbReference>
<dbReference type="PROSITE" id="PS51755">
    <property type="entry name" value="OMPR_PHOB"/>
    <property type="match status" value="1"/>
</dbReference>
<dbReference type="GO" id="GO:0003677">
    <property type="term" value="F:DNA binding"/>
    <property type="evidence" value="ECO:0007669"/>
    <property type="project" value="UniProtKB-KW"/>
</dbReference>
<evidence type="ECO:0000256" key="5">
    <source>
        <dbReference type="PROSITE-ProRule" id="PRU01091"/>
    </source>
</evidence>
<sequence length="233" mass="26176">MRAEVQLLGPVRILRDGREQAVGSARQRAVLAVLAINAGRVVGKDELLWAVWGQPRPASAMSNLYSYIAGLRRVLDVETAPAGYVLGIERAQVDARRFEQLYWRGQVAKDDRQAEETLVRALELWRGDALSKVPGPFAEGERPRLAERRLKTMEELSRVRLRRGAAPVAELEHMVTCHPQRPVFRELLMKALALSGRRAEALRLFRDTMHPGPALRRIQAQVLAGEDVYDESA</sequence>
<evidence type="ECO:0000313" key="7">
    <source>
        <dbReference type="EMBL" id="MBP2320002.1"/>
    </source>
</evidence>
<dbReference type="PANTHER" id="PTHR35807:SF1">
    <property type="entry name" value="TRANSCRIPTIONAL REGULATOR REDD"/>
    <property type="match status" value="1"/>
</dbReference>
<keyword evidence="3 5" id="KW-0238">DNA-binding</keyword>
<dbReference type="CDD" id="cd15831">
    <property type="entry name" value="BTAD"/>
    <property type="match status" value="1"/>
</dbReference>
<protein>
    <submittedName>
        <fullName evidence="7">DNA-binding SARP family transcriptional activator</fullName>
    </submittedName>
</protein>
<gene>
    <name evidence="7" type="ORF">JOF56_000387</name>
</gene>
<evidence type="ECO:0000256" key="3">
    <source>
        <dbReference type="ARBA" id="ARBA00023125"/>
    </source>
</evidence>
<evidence type="ECO:0000259" key="6">
    <source>
        <dbReference type="PROSITE" id="PS51755"/>
    </source>
</evidence>
<comment type="caution">
    <text evidence="7">The sequence shown here is derived from an EMBL/GenBank/DDBJ whole genome shotgun (WGS) entry which is preliminary data.</text>
</comment>
<keyword evidence="8" id="KW-1185">Reference proteome</keyword>
<dbReference type="SUPFAM" id="SSF46894">
    <property type="entry name" value="C-terminal effector domain of the bipartite response regulators"/>
    <property type="match status" value="1"/>
</dbReference>
<comment type="similarity">
    <text evidence="1">Belongs to the AfsR/DnrI/RedD regulatory family.</text>
</comment>
<reference evidence="7 8" key="1">
    <citation type="submission" date="2021-03" db="EMBL/GenBank/DDBJ databases">
        <title>Sequencing the genomes of 1000 actinobacteria strains.</title>
        <authorList>
            <person name="Klenk H.-P."/>
        </authorList>
    </citation>
    <scope>NUCLEOTIDE SEQUENCE [LARGE SCALE GENOMIC DNA]</scope>
    <source>
        <strain evidence="7 8">DSM 46670</strain>
    </source>
</reference>
<name>A0ABS4T6F2_9PSEU</name>
<dbReference type="RefSeq" id="WP_209633759.1">
    <property type="nucleotide sequence ID" value="NZ_JAGINW010000001.1"/>
</dbReference>
<organism evidence="7 8">
    <name type="scientific">Kibdelosporangium banguiense</name>
    <dbReference type="NCBI Taxonomy" id="1365924"/>
    <lineage>
        <taxon>Bacteria</taxon>
        <taxon>Bacillati</taxon>
        <taxon>Actinomycetota</taxon>
        <taxon>Actinomycetes</taxon>
        <taxon>Pseudonocardiales</taxon>
        <taxon>Pseudonocardiaceae</taxon>
        <taxon>Kibdelosporangium</taxon>
    </lineage>
</organism>
<dbReference type="InterPro" id="IPR036388">
    <property type="entry name" value="WH-like_DNA-bd_sf"/>
</dbReference>
<evidence type="ECO:0000256" key="2">
    <source>
        <dbReference type="ARBA" id="ARBA00023015"/>
    </source>
</evidence>
<dbReference type="SMART" id="SM00862">
    <property type="entry name" value="Trans_reg_C"/>
    <property type="match status" value="1"/>
</dbReference>
<keyword evidence="2" id="KW-0805">Transcription regulation</keyword>
<dbReference type="InterPro" id="IPR011990">
    <property type="entry name" value="TPR-like_helical_dom_sf"/>
</dbReference>
<accession>A0ABS4T6F2</accession>
<dbReference type="Pfam" id="PF00486">
    <property type="entry name" value="Trans_reg_C"/>
    <property type="match status" value="1"/>
</dbReference>
<proteinExistence type="inferred from homology"/>
<evidence type="ECO:0000256" key="1">
    <source>
        <dbReference type="ARBA" id="ARBA00005820"/>
    </source>
</evidence>
<feature type="domain" description="OmpR/PhoB-type" evidence="6">
    <location>
        <begin position="1"/>
        <end position="88"/>
    </location>
</feature>
<evidence type="ECO:0000256" key="4">
    <source>
        <dbReference type="ARBA" id="ARBA00023163"/>
    </source>
</evidence>